<keyword evidence="5 8" id="KW-0697">Rotamase</keyword>
<dbReference type="SUPFAM" id="SSF109998">
    <property type="entry name" value="Triger factor/SurA peptide-binding domain-like"/>
    <property type="match status" value="1"/>
</dbReference>
<keyword evidence="8 11" id="KW-0413">Isomerase</keyword>
<evidence type="ECO:0000256" key="8">
    <source>
        <dbReference type="PROSITE-ProRule" id="PRU00278"/>
    </source>
</evidence>
<dbReference type="PANTHER" id="PTHR47245">
    <property type="entry name" value="PEPTIDYLPROLYL ISOMERASE"/>
    <property type="match status" value="1"/>
</dbReference>
<dbReference type="EC" id="5.2.1.8" evidence="3"/>
<evidence type="ECO:0000256" key="6">
    <source>
        <dbReference type="ARBA" id="ARBA00030642"/>
    </source>
</evidence>
<sequence>MHLKQTETRNISRTIKSIFVSVGAIMLLSACEDEQAILIQPQANASDDAVIAATVDGYVIYVSDVELEAEGQGVLLPGRKLDPDTPEFTRILNSLIDDHLLSREAERQNLDKDPAIEHRLKVIRNRLLGNLLLSQGVDEASIEKYYETSINLKQLQLGEEYRVRQIVLPTKEAAQSMLKQMNADTDFAVLASNRSIDEKTRLEGGDLGFVNPETAPLALANAIKNTAMGGVSQPFETRKGWVVIKVEEKRPEPLPTLQELRPQIWDFLIATELERLLKKLHKDATIIRSFDEVEGPIMDAFTQAPEIDEDGNPVEPAVSAETESE</sequence>
<accession>A0ABW2IJR7</accession>
<name>A0ABW2IJR7_9PROT</name>
<dbReference type="PROSITE" id="PS01096">
    <property type="entry name" value="PPIC_PPIASE_1"/>
    <property type="match status" value="1"/>
</dbReference>
<reference evidence="12" key="1">
    <citation type="journal article" date="2019" name="Int. J. Syst. Evol. Microbiol.">
        <title>The Global Catalogue of Microorganisms (GCM) 10K type strain sequencing project: providing services to taxonomists for standard genome sequencing and annotation.</title>
        <authorList>
            <consortium name="The Broad Institute Genomics Platform"/>
            <consortium name="The Broad Institute Genome Sequencing Center for Infectious Disease"/>
            <person name="Wu L."/>
            <person name="Ma J."/>
        </authorList>
    </citation>
    <scope>NUCLEOTIDE SEQUENCE [LARGE SCALE GENOMIC DNA]</scope>
    <source>
        <strain evidence="12">CCUG 51308</strain>
    </source>
</reference>
<evidence type="ECO:0000259" key="10">
    <source>
        <dbReference type="PROSITE" id="PS50198"/>
    </source>
</evidence>
<evidence type="ECO:0000256" key="7">
    <source>
        <dbReference type="ARBA" id="ARBA00031484"/>
    </source>
</evidence>
<organism evidence="11 12">
    <name type="scientific">Hirschia litorea</name>
    <dbReference type="NCBI Taxonomy" id="1199156"/>
    <lineage>
        <taxon>Bacteria</taxon>
        <taxon>Pseudomonadati</taxon>
        <taxon>Pseudomonadota</taxon>
        <taxon>Alphaproteobacteria</taxon>
        <taxon>Hyphomonadales</taxon>
        <taxon>Hyphomonadaceae</taxon>
        <taxon>Hirschia</taxon>
    </lineage>
</organism>
<evidence type="ECO:0000313" key="11">
    <source>
        <dbReference type="EMBL" id="MFC7291303.1"/>
    </source>
</evidence>
<evidence type="ECO:0000313" key="12">
    <source>
        <dbReference type="Proteomes" id="UP001596492"/>
    </source>
</evidence>
<dbReference type="PROSITE" id="PS50198">
    <property type="entry name" value="PPIC_PPIASE_2"/>
    <property type="match status" value="1"/>
</dbReference>
<dbReference type="Gene3D" id="3.10.50.40">
    <property type="match status" value="1"/>
</dbReference>
<dbReference type="Gene3D" id="1.10.8.1040">
    <property type="match status" value="1"/>
</dbReference>
<evidence type="ECO:0000256" key="5">
    <source>
        <dbReference type="ARBA" id="ARBA00023110"/>
    </source>
</evidence>
<comment type="catalytic activity">
    <reaction evidence="1">
        <text>[protein]-peptidylproline (omega=180) = [protein]-peptidylproline (omega=0)</text>
        <dbReference type="Rhea" id="RHEA:16237"/>
        <dbReference type="Rhea" id="RHEA-COMP:10747"/>
        <dbReference type="Rhea" id="RHEA-COMP:10748"/>
        <dbReference type="ChEBI" id="CHEBI:83833"/>
        <dbReference type="ChEBI" id="CHEBI:83834"/>
        <dbReference type="EC" id="5.2.1.8"/>
    </reaction>
</comment>
<dbReference type="EMBL" id="JBHTBR010000002">
    <property type="protein sequence ID" value="MFC7291303.1"/>
    <property type="molecule type" value="Genomic_DNA"/>
</dbReference>
<evidence type="ECO:0000256" key="2">
    <source>
        <dbReference type="ARBA" id="ARBA00007656"/>
    </source>
</evidence>
<dbReference type="SUPFAM" id="SSF54534">
    <property type="entry name" value="FKBP-like"/>
    <property type="match status" value="1"/>
</dbReference>
<proteinExistence type="inferred from homology"/>
<dbReference type="InterPro" id="IPR027304">
    <property type="entry name" value="Trigger_fact/SurA_dom_sf"/>
</dbReference>
<dbReference type="PANTHER" id="PTHR47245:SF2">
    <property type="entry name" value="PEPTIDYL-PROLYL CIS-TRANS ISOMERASE HP_0175-RELATED"/>
    <property type="match status" value="1"/>
</dbReference>
<dbReference type="InterPro" id="IPR000297">
    <property type="entry name" value="PPIase_PpiC"/>
</dbReference>
<protein>
    <recommendedName>
        <fullName evidence="4">Parvulin-like PPIase</fullName>
        <ecNumber evidence="3">5.2.1.8</ecNumber>
    </recommendedName>
    <alternativeName>
        <fullName evidence="6">Peptidyl-prolyl cis-trans isomerase plp</fullName>
    </alternativeName>
    <alternativeName>
        <fullName evidence="7">Rotamase plp</fullName>
    </alternativeName>
</protein>
<feature type="domain" description="PpiC" evidence="10">
    <location>
        <begin position="158"/>
        <end position="248"/>
    </location>
</feature>
<evidence type="ECO:0000256" key="4">
    <source>
        <dbReference type="ARBA" id="ARBA00018370"/>
    </source>
</evidence>
<dbReference type="InterPro" id="IPR046357">
    <property type="entry name" value="PPIase_dom_sf"/>
</dbReference>
<dbReference type="GO" id="GO:0016853">
    <property type="term" value="F:isomerase activity"/>
    <property type="evidence" value="ECO:0007669"/>
    <property type="project" value="UniProtKB-KW"/>
</dbReference>
<evidence type="ECO:0000256" key="3">
    <source>
        <dbReference type="ARBA" id="ARBA00013194"/>
    </source>
</evidence>
<dbReference type="Proteomes" id="UP001596492">
    <property type="component" value="Unassembled WGS sequence"/>
</dbReference>
<dbReference type="Pfam" id="PF00639">
    <property type="entry name" value="Rotamase"/>
    <property type="match status" value="1"/>
</dbReference>
<dbReference type="RefSeq" id="WP_382166496.1">
    <property type="nucleotide sequence ID" value="NZ_JBHTBR010000002.1"/>
</dbReference>
<comment type="similarity">
    <text evidence="2">Belongs to the PpiC/parvulin rotamase family.</text>
</comment>
<keyword evidence="12" id="KW-1185">Reference proteome</keyword>
<comment type="caution">
    <text evidence="11">The sequence shown here is derived from an EMBL/GenBank/DDBJ whole genome shotgun (WGS) entry which is preliminary data.</text>
</comment>
<evidence type="ECO:0000256" key="1">
    <source>
        <dbReference type="ARBA" id="ARBA00000971"/>
    </source>
</evidence>
<evidence type="ECO:0000256" key="9">
    <source>
        <dbReference type="SAM" id="MobiDB-lite"/>
    </source>
</evidence>
<dbReference type="InterPro" id="IPR023058">
    <property type="entry name" value="PPIase_PpiC_CS"/>
</dbReference>
<dbReference type="PROSITE" id="PS51257">
    <property type="entry name" value="PROKAR_LIPOPROTEIN"/>
    <property type="match status" value="1"/>
</dbReference>
<dbReference type="InterPro" id="IPR050245">
    <property type="entry name" value="PrsA_foldase"/>
</dbReference>
<feature type="region of interest" description="Disordered" evidence="9">
    <location>
        <begin position="303"/>
        <end position="325"/>
    </location>
</feature>
<gene>
    <name evidence="11" type="ORF">ACFQS8_06720</name>
</gene>